<name>A0A2V0PGN9_9CHLO</name>
<evidence type="ECO:0000259" key="4">
    <source>
        <dbReference type="Pfam" id="PF02463"/>
    </source>
</evidence>
<feature type="domain" description="RecF/RecN/SMC N-terminal" evidence="4">
    <location>
        <begin position="10"/>
        <end position="1200"/>
    </location>
</feature>
<dbReference type="GO" id="GO:0051276">
    <property type="term" value="P:chromosome organization"/>
    <property type="evidence" value="ECO:0007669"/>
    <property type="project" value="InterPro"/>
</dbReference>
<feature type="region of interest" description="Disordered" evidence="3">
    <location>
        <begin position="951"/>
        <end position="985"/>
    </location>
</feature>
<dbReference type="STRING" id="307507.A0A2V0PGN9"/>
<evidence type="ECO:0000256" key="3">
    <source>
        <dbReference type="SAM" id="MobiDB-lite"/>
    </source>
</evidence>
<dbReference type="Proteomes" id="UP000247498">
    <property type="component" value="Unassembled WGS sequence"/>
</dbReference>
<keyword evidence="1 2" id="KW-0175">Coiled coil</keyword>
<feature type="coiled-coil region" evidence="2">
    <location>
        <begin position="891"/>
        <end position="935"/>
    </location>
</feature>
<protein>
    <recommendedName>
        <fullName evidence="4">RecF/RecN/SMC N-terminal domain-containing protein</fullName>
    </recommendedName>
</protein>
<dbReference type="InterPro" id="IPR036277">
    <property type="entry name" value="SMC_hinge_sf"/>
</dbReference>
<keyword evidence="6" id="KW-1185">Reference proteome</keyword>
<comment type="caution">
    <text evidence="5">The sequence shown here is derived from an EMBL/GenBank/DDBJ whole genome shotgun (WGS) entry which is preliminary data.</text>
</comment>
<dbReference type="InParanoid" id="A0A2V0PGN9"/>
<feature type="compositionally biased region" description="Gly residues" evidence="3">
    <location>
        <begin position="964"/>
        <end position="980"/>
    </location>
</feature>
<dbReference type="EMBL" id="BDRX01000139">
    <property type="protein sequence ID" value="GBF98926.1"/>
    <property type="molecule type" value="Genomic_DNA"/>
</dbReference>
<feature type="coiled-coil region" evidence="2">
    <location>
        <begin position="170"/>
        <end position="204"/>
    </location>
</feature>
<reference evidence="5 6" key="1">
    <citation type="journal article" date="2018" name="Sci. Rep.">
        <title>Raphidocelis subcapitata (=Pseudokirchneriella subcapitata) provides an insight into genome evolution and environmental adaptations in the Sphaeropleales.</title>
        <authorList>
            <person name="Suzuki S."/>
            <person name="Yamaguchi H."/>
            <person name="Nakajima N."/>
            <person name="Kawachi M."/>
        </authorList>
    </citation>
    <scope>NUCLEOTIDE SEQUENCE [LARGE SCALE GENOMIC DNA]</scope>
    <source>
        <strain evidence="5 6">NIES-35</strain>
    </source>
</reference>
<dbReference type="GO" id="GO:0005524">
    <property type="term" value="F:ATP binding"/>
    <property type="evidence" value="ECO:0007669"/>
    <property type="project" value="InterPro"/>
</dbReference>
<dbReference type="PANTHER" id="PTHR43977">
    <property type="entry name" value="STRUCTURAL MAINTENANCE OF CHROMOSOMES PROTEIN 3"/>
    <property type="match status" value="1"/>
</dbReference>
<organism evidence="5 6">
    <name type="scientific">Raphidocelis subcapitata</name>
    <dbReference type="NCBI Taxonomy" id="307507"/>
    <lineage>
        <taxon>Eukaryota</taxon>
        <taxon>Viridiplantae</taxon>
        <taxon>Chlorophyta</taxon>
        <taxon>core chlorophytes</taxon>
        <taxon>Chlorophyceae</taxon>
        <taxon>CS clade</taxon>
        <taxon>Sphaeropleales</taxon>
        <taxon>Selenastraceae</taxon>
        <taxon>Raphidocelis</taxon>
    </lineage>
</organism>
<gene>
    <name evidence="5" type="ORF">Rsub_11718</name>
</gene>
<dbReference type="SUPFAM" id="SSF75553">
    <property type="entry name" value="Smc hinge domain"/>
    <property type="match status" value="1"/>
</dbReference>
<proteinExistence type="predicted"/>
<feature type="coiled-coil region" evidence="2">
    <location>
        <begin position="398"/>
        <end position="425"/>
    </location>
</feature>
<dbReference type="AlphaFoldDB" id="A0A2V0PGN9"/>
<dbReference type="Gene3D" id="3.40.50.300">
    <property type="entry name" value="P-loop containing nucleotide triphosphate hydrolases"/>
    <property type="match status" value="2"/>
</dbReference>
<dbReference type="OrthoDB" id="552327at2759"/>
<evidence type="ECO:0000313" key="6">
    <source>
        <dbReference type="Proteomes" id="UP000247498"/>
    </source>
</evidence>
<dbReference type="SUPFAM" id="SSF52540">
    <property type="entry name" value="P-loop containing nucleoside triphosphate hydrolases"/>
    <property type="match status" value="1"/>
</dbReference>
<feature type="coiled-coil region" evidence="2">
    <location>
        <begin position="254"/>
        <end position="288"/>
    </location>
</feature>
<evidence type="ECO:0000256" key="1">
    <source>
        <dbReference type="ARBA" id="ARBA00023054"/>
    </source>
</evidence>
<sequence>MRGGTPSWRLQGLSIRAFKSFGGATPAVFKLPPSAGVVCVLGANGSGKSALLEALCFALGAPASAMRVKLLREVVSTESEAQLCEVRVTLVRRRGGAEAHEVAATLSPEGARVFRIDGRVRNAAQVKAFLREGGLVVGPSTVIKQQAVTSLADSNAPLELADLVAAASGLARWREESKAAADEVRRARRALAQVQSDIGTLEAAVAADEAAAGERRRAAELGGEAARTLAALRRALARRRGELEAAAAAREAEAVAAEAGVRRAQAALQMAEQEADEAGARAQALQAEMGTAAGVGDAAGTAAEEWQLANAAAEVAAAAALLQAERDAEAALVTAVAASTAARAAAQLASERRAQLQQAAAAAEAGASGVTALRQQLRELEKWMSEADASASALRRGADAAAATLQQLTGRMAEARGEAQRADAAVQECSGGAAAQAVLGNDDDGGSNGGAARSLQDLRRALLDAERGALNAQRTAAAASADACAAAAASDTRAALPCGARRLADCFEFDEGRAAEAARLTRALAALCSSYLDVVVAPDAAAAAALLDAHRRGHPALPAGGKLRVWQLDRLAPPPDRRSAVAEARRALGGAGNGQQGRLVQPIELMAFEPGVASAVHRAFGGGLVVAADAASAGEAAARFGLVAATPAGDVHRRGSISGGGGGSSSGQIGWGAARFEALLVRDAAARAAREADAAAARACQEHAQLAARIAAAEELLALQAQAAEAWAAADAVSAECAAAEARLGSALAGAQQQRARHRSLEEDAARCRALLAGALNGAGGGSTCAGGAGVGVEVQLAELRQLLTAAQEREAAAAGGLLAAEAAEDHAGAALEVARLRAAAAPDAAVLAAQLAAAQRCLEAAHRTACETQARGEAACAANAAAVAREAGLREKARSAAAELRQLEKGAERREAQARAARGELASVARQLGELQAQWRAHAAWDESSALVAAGEPAQEERSAAAGGDGQRGEGSGGGGPGSAGSADELTRRLRRLRAQLEALNAGFAAAAGPGAAEAAAAAARAERLAAVRALAARLAAEVDALEGDVARGASRVVLANESAADDVASGFASMAASLLPSLELSLARVGAAAHEGLQIRYRPARSAPDAPWQTELGGLSGGQRTLVSLAALLAAARAAGAAGGGGGAALLLLDEVDGALDEQNQRRVAELLLQLAREGPAQVLAVSHHAAFQSMADGSLTVAPGTARQLPGGAGAEPQSQRQGGGKQRGGKQRGGKRPRVQFAVA</sequence>
<dbReference type="GO" id="GO:0005694">
    <property type="term" value="C:chromosome"/>
    <property type="evidence" value="ECO:0007669"/>
    <property type="project" value="InterPro"/>
</dbReference>
<dbReference type="InterPro" id="IPR003395">
    <property type="entry name" value="RecF/RecN/SMC_N"/>
</dbReference>
<dbReference type="InterPro" id="IPR027417">
    <property type="entry name" value="P-loop_NTPase"/>
</dbReference>
<feature type="compositionally biased region" description="Basic residues" evidence="3">
    <location>
        <begin position="1227"/>
        <end position="1238"/>
    </location>
</feature>
<accession>A0A2V0PGN9</accession>
<evidence type="ECO:0000313" key="5">
    <source>
        <dbReference type="EMBL" id="GBF98926.1"/>
    </source>
</evidence>
<feature type="region of interest" description="Disordered" evidence="3">
    <location>
        <begin position="1200"/>
        <end position="1244"/>
    </location>
</feature>
<dbReference type="Pfam" id="PF02463">
    <property type="entry name" value="SMC_N"/>
    <property type="match status" value="1"/>
</dbReference>
<evidence type="ECO:0000256" key="2">
    <source>
        <dbReference type="SAM" id="Coils"/>
    </source>
</evidence>